<feature type="compositionally biased region" description="Polar residues" evidence="1">
    <location>
        <begin position="9"/>
        <end position="25"/>
    </location>
</feature>
<keyword evidence="3" id="KW-1185">Reference proteome</keyword>
<proteinExistence type="predicted"/>
<evidence type="ECO:0000313" key="2">
    <source>
        <dbReference type="EMBL" id="RKO83643.1"/>
    </source>
</evidence>
<feature type="region of interest" description="Disordered" evidence="1">
    <location>
        <begin position="1"/>
        <end position="39"/>
    </location>
</feature>
<evidence type="ECO:0000256" key="1">
    <source>
        <dbReference type="SAM" id="MobiDB-lite"/>
    </source>
</evidence>
<feature type="compositionally biased region" description="Pro residues" evidence="1">
    <location>
        <begin position="29"/>
        <end position="39"/>
    </location>
</feature>
<dbReference type="AlphaFoldDB" id="A0A4P9VY30"/>
<reference evidence="3" key="1">
    <citation type="journal article" date="2018" name="Nat. Microbiol.">
        <title>Leveraging single-cell genomics to expand the fungal tree of life.</title>
        <authorList>
            <person name="Ahrendt S.R."/>
            <person name="Quandt C.A."/>
            <person name="Ciobanu D."/>
            <person name="Clum A."/>
            <person name="Salamov A."/>
            <person name="Andreopoulos B."/>
            <person name="Cheng J.F."/>
            <person name="Woyke T."/>
            <person name="Pelin A."/>
            <person name="Henrissat B."/>
            <person name="Reynolds N.K."/>
            <person name="Benny G.L."/>
            <person name="Smith M.E."/>
            <person name="James T.Y."/>
            <person name="Grigoriev I.V."/>
        </authorList>
    </citation>
    <scope>NUCLEOTIDE SEQUENCE [LARGE SCALE GENOMIC DNA]</scope>
</reference>
<organism evidence="2 3">
    <name type="scientific">Blyttiomyces helicus</name>
    <dbReference type="NCBI Taxonomy" id="388810"/>
    <lineage>
        <taxon>Eukaryota</taxon>
        <taxon>Fungi</taxon>
        <taxon>Fungi incertae sedis</taxon>
        <taxon>Chytridiomycota</taxon>
        <taxon>Chytridiomycota incertae sedis</taxon>
        <taxon>Chytridiomycetes</taxon>
        <taxon>Chytridiomycetes incertae sedis</taxon>
        <taxon>Blyttiomyces</taxon>
    </lineage>
</organism>
<dbReference type="Proteomes" id="UP000269721">
    <property type="component" value="Unassembled WGS sequence"/>
</dbReference>
<dbReference type="EMBL" id="ML000998">
    <property type="protein sequence ID" value="RKO83643.1"/>
    <property type="molecule type" value="Genomic_DNA"/>
</dbReference>
<accession>A0A4P9VY30</accession>
<protein>
    <recommendedName>
        <fullName evidence="4">F-box domain-containing protein</fullName>
    </recommendedName>
</protein>
<evidence type="ECO:0000313" key="3">
    <source>
        <dbReference type="Proteomes" id="UP000269721"/>
    </source>
</evidence>
<sequence length="231" mass="25535">MPNRHSLRSLPSTTHSRRNPSNQRRMLTPPRPANDAPAPPVRIAVVGDILRVIFVQTREWGVSDRALNLATFMRVSKLWHACAAEVLWRVIDMDIDTSDDGARGVAMLGPVLASLRTESRMGELIRKLVLRDVAAQPGSSAALMVHRVAGARDLVRPLERSHLRVGVVCELVRVLPAPRLAGVCVPLARRPALGFWDTDRGARIKHGISRLRDLKLHIFSSGLTIMGPSRE</sequence>
<name>A0A4P9VY30_9FUNG</name>
<evidence type="ECO:0008006" key="4">
    <source>
        <dbReference type="Google" id="ProtNLM"/>
    </source>
</evidence>
<gene>
    <name evidence="2" type="ORF">BDK51DRAFT_50195</name>
</gene>